<name>A0ABQ9EFA2_TEGGR</name>
<accession>A0ABQ9EFA2</accession>
<reference evidence="1 2" key="1">
    <citation type="submission" date="2022-12" db="EMBL/GenBank/DDBJ databases">
        <title>Chromosome-level genome of Tegillarca granosa.</title>
        <authorList>
            <person name="Kim J."/>
        </authorList>
    </citation>
    <scope>NUCLEOTIDE SEQUENCE [LARGE SCALE GENOMIC DNA]</scope>
    <source>
        <strain evidence="1">Teg-2019</strain>
        <tissue evidence="1">Adductor muscle</tissue>
    </source>
</reference>
<proteinExistence type="predicted"/>
<keyword evidence="2" id="KW-1185">Reference proteome</keyword>
<evidence type="ECO:0000313" key="2">
    <source>
        <dbReference type="Proteomes" id="UP001217089"/>
    </source>
</evidence>
<dbReference type="EMBL" id="JARBDR010000903">
    <property type="protein sequence ID" value="KAJ8303979.1"/>
    <property type="molecule type" value="Genomic_DNA"/>
</dbReference>
<sequence length="84" mass="9892">MLMVQERVTPVRFWRKTYIKIIGARRETVIPPEKKNRLYWPLVFLIPVVKTDNEDNVKSIDKDRVLRNTATAAAMNTLMNSFKN</sequence>
<gene>
    <name evidence="1" type="ORF">KUTeg_017562</name>
</gene>
<dbReference type="Proteomes" id="UP001217089">
    <property type="component" value="Unassembled WGS sequence"/>
</dbReference>
<comment type="caution">
    <text evidence="1">The sequence shown here is derived from an EMBL/GenBank/DDBJ whole genome shotgun (WGS) entry which is preliminary data.</text>
</comment>
<protein>
    <submittedName>
        <fullName evidence="1">Uncharacterized protein</fullName>
    </submittedName>
</protein>
<evidence type="ECO:0000313" key="1">
    <source>
        <dbReference type="EMBL" id="KAJ8303979.1"/>
    </source>
</evidence>
<organism evidence="1 2">
    <name type="scientific">Tegillarca granosa</name>
    <name type="common">Malaysian cockle</name>
    <name type="synonym">Anadara granosa</name>
    <dbReference type="NCBI Taxonomy" id="220873"/>
    <lineage>
        <taxon>Eukaryota</taxon>
        <taxon>Metazoa</taxon>
        <taxon>Spiralia</taxon>
        <taxon>Lophotrochozoa</taxon>
        <taxon>Mollusca</taxon>
        <taxon>Bivalvia</taxon>
        <taxon>Autobranchia</taxon>
        <taxon>Pteriomorphia</taxon>
        <taxon>Arcoida</taxon>
        <taxon>Arcoidea</taxon>
        <taxon>Arcidae</taxon>
        <taxon>Tegillarca</taxon>
    </lineage>
</organism>